<organism evidence="1 2">
    <name type="scientific">Datura stramonium</name>
    <name type="common">Jimsonweed</name>
    <name type="synonym">Common thornapple</name>
    <dbReference type="NCBI Taxonomy" id="4076"/>
    <lineage>
        <taxon>Eukaryota</taxon>
        <taxon>Viridiplantae</taxon>
        <taxon>Streptophyta</taxon>
        <taxon>Embryophyta</taxon>
        <taxon>Tracheophyta</taxon>
        <taxon>Spermatophyta</taxon>
        <taxon>Magnoliopsida</taxon>
        <taxon>eudicotyledons</taxon>
        <taxon>Gunneridae</taxon>
        <taxon>Pentapetalae</taxon>
        <taxon>asterids</taxon>
        <taxon>lamiids</taxon>
        <taxon>Solanales</taxon>
        <taxon>Solanaceae</taxon>
        <taxon>Solanoideae</taxon>
        <taxon>Datureae</taxon>
        <taxon>Datura</taxon>
    </lineage>
</organism>
<sequence>IGIEEGVELEFMKFQDQVADIFTKPLKIDTLQKLRMALGVVNQDSGTSRTIIVEGSGKTIWVAGRNHDCMSRFIPPWYGSY</sequence>
<accession>A0ABS8VCN4</accession>
<protein>
    <submittedName>
        <fullName evidence="1">Uncharacterized protein</fullName>
    </submittedName>
</protein>
<comment type="caution">
    <text evidence="1">The sequence shown here is derived from an EMBL/GenBank/DDBJ whole genome shotgun (WGS) entry which is preliminary data.</text>
</comment>
<evidence type="ECO:0000313" key="1">
    <source>
        <dbReference type="EMBL" id="MCD9643710.1"/>
    </source>
</evidence>
<dbReference type="Proteomes" id="UP000823775">
    <property type="component" value="Unassembled WGS sequence"/>
</dbReference>
<name>A0ABS8VCN4_DATST</name>
<proteinExistence type="predicted"/>
<evidence type="ECO:0000313" key="2">
    <source>
        <dbReference type="Proteomes" id="UP000823775"/>
    </source>
</evidence>
<dbReference type="EMBL" id="JACEIK010003976">
    <property type="protein sequence ID" value="MCD9643710.1"/>
    <property type="molecule type" value="Genomic_DNA"/>
</dbReference>
<keyword evidence="2" id="KW-1185">Reference proteome</keyword>
<feature type="non-terminal residue" evidence="1">
    <location>
        <position position="1"/>
    </location>
</feature>
<reference evidence="1 2" key="1">
    <citation type="journal article" date="2021" name="BMC Genomics">
        <title>Datura genome reveals duplications of psychoactive alkaloid biosynthetic genes and high mutation rate following tissue culture.</title>
        <authorList>
            <person name="Rajewski A."/>
            <person name="Carter-House D."/>
            <person name="Stajich J."/>
            <person name="Litt A."/>
        </authorList>
    </citation>
    <scope>NUCLEOTIDE SEQUENCE [LARGE SCALE GENOMIC DNA]</scope>
    <source>
        <strain evidence="1">AR-01</strain>
    </source>
</reference>
<gene>
    <name evidence="1" type="ORF">HAX54_031368</name>
</gene>